<dbReference type="SUPFAM" id="SSF46689">
    <property type="entry name" value="Homeodomain-like"/>
    <property type="match status" value="1"/>
</dbReference>
<keyword evidence="1 2" id="KW-0238">DNA-binding</keyword>
<name>A0A4R3KS51_9FIRM</name>
<sequence>MDDKNLNTKEKILSTTIELYGLKGDITVREICEKAGVNVASVNYHFGSKDNLLKKVEKHYSGLLFDIQNKIIMDKMQEPREKLIDWADALMKFVLDYPALIMLVTNLVLQDKSYNPEIIDKILGSIESKKNIQNIIYSLTHINDEEILNFKYIQLFSGVIGPIIFQMIPNIKDTNNVFMDLNNEVERKRYIENLVDTIVK</sequence>
<dbReference type="InterPro" id="IPR009057">
    <property type="entry name" value="Homeodomain-like_sf"/>
</dbReference>
<feature type="domain" description="HTH tetR-type" evidence="3">
    <location>
        <begin position="6"/>
        <end position="64"/>
    </location>
</feature>
<dbReference type="GO" id="GO:0003677">
    <property type="term" value="F:DNA binding"/>
    <property type="evidence" value="ECO:0007669"/>
    <property type="project" value="UniProtKB-UniRule"/>
</dbReference>
<dbReference type="Pfam" id="PF00440">
    <property type="entry name" value="TetR_N"/>
    <property type="match status" value="1"/>
</dbReference>
<dbReference type="InterPro" id="IPR001647">
    <property type="entry name" value="HTH_TetR"/>
</dbReference>
<dbReference type="Proteomes" id="UP000294567">
    <property type="component" value="Unassembled WGS sequence"/>
</dbReference>
<evidence type="ECO:0000313" key="4">
    <source>
        <dbReference type="EMBL" id="TCS87643.1"/>
    </source>
</evidence>
<dbReference type="EMBL" id="SMAE01000010">
    <property type="protein sequence ID" value="TCS87643.1"/>
    <property type="molecule type" value="Genomic_DNA"/>
</dbReference>
<evidence type="ECO:0000259" key="3">
    <source>
        <dbReference type="PROSITE" id="PS50977"/>
    </source>
</evidence>
<dbReference type="OrthoDB" id="9789566at2"/>
<organism evidence="4 5">
    <name type="scientific">Keratinibaculum paraultunense</name>
    <dbReference type="NCBI Taxonomy" id="1278232"/>
    <lineage>
        <taxon>Bacteria</taxon>
        <taxon>Bacillati</taxon>
        <taxon>Bacillota</taxon>
        <taxon>Tissierellia</taxon>
        <taxon>Tissierellales</taxon>
        <taxon>Tepidimicrobiaceae</taxon>
        <taxon>Keratinibaculum</taxon>
    </lineage>
</organism>
<dbReference type="PANTHER" id="PTHR43479:SF11">
    <property type="entry name" value="ACREF_ENVCD OPERON REPRESSOR-RELATED"/>
    <property type="match status" value="1"/>
</dbReference>
<proteinExistence type="predicted"/>
<dbReference type="PROSITE" id="PS50977">
    <property type="entry name" value="HTH_TETR_2"/>
    <property type="match status" value="1"/>
</dbReference>
<dbReference type="PANTHER" id="PTHR43479">
    <property type="entry name" value="ACREF/ENVCD OPERON REPRESSOR-RELATED"/>
    <property type="match status" value="1"/>
</dbReference>
<dbReference type="Gene3D" id="1.10.357.10">
    <property type="entry name" value="Tetracycline Repressor, domain 2"/>
    <property type="match status" value="1"/>
</dbReference>
<dbReference type="RefSeq" id="WP_132028708.1">
    <property type="nucleotide sequence ID" value="NZ_CP068564.1"/>
</dbReference>
<reference evidence="4 5" key="1">
    <citation type="submission" date="2019-03" db="EMBL/GenBank/DDBJ databases">
        <title>Genomic Encyclopedia of Type Strains, Phase IV (KMG-IV): sequencing the most valuable type-strain genomes for metagenomic binning, comparative biology and taxonomic classification.</title>
        <authorList>
            <person name="Goeker M."/>
        </authorList>
    </citation>
    <scope>NUCLEOTIDE SEQUENCE [LARGE SCALE GENOMIC DNA]</scope>
    <source>
        <strain evidence="4 5">DSM 26752</strain>
    </source>
</reference>
<comment type="caution">
    <text evidence="4">The sequence shown here is derived from an EMBL/GenBank/DDBJ whole genome shotgun (WGS) entry which is preliminary data.</text>
</comment>
<dbReference type="InterPro" id="IPR050624">
    <property type="entry name" value="HTH-type_Tx_Regulator"/>
</dbReference>
<keyword evidence="5" id="KW-1185">Reference proteome</keyword>
<protein>
    <submittedName>
        <fullName evidence="4">TetR family transcriptional regulator</fullName>
    </submittedName>
</protein>
<evidence type="ECO:0000313" key="5">
    <source>
        <dbReference type="Proteomes" id="UP000294567"/>
    </source>
</evidence>
<evidence type="ECO:0000256" key="2">
    <source>
        <dbReference type="PROSITE-ProRule" id="PRU00335"/>
    </source>
</evidence>
<evidence type="ECO:0000256" key="1">
    <source>
        <dbReference type="ARBA" id="ARBA00023125"/>
    </source>
</evidence>
<gene>
    <name evidence="4" type="ORF">EDD65_11078</name>
</gene>
<feature type="DNA-binding region" description="H-T-H motif" evidence="2">
    <location>
        <begin position="27"/>
        <end position="46"/>
    </location>
</feature>
<accession>A0A4R3KS51</accession>
<dbReference type="AlphaFoldDB" id="A0A4R3KS51"/>